<evidence type="ECO:0000313" key="4">
    <source>
        <dbReference type="Proteomes" id="UP000093694"/>
    </source>
</evidence>
<evidence type="ECO:0000313" key="3">
    <source>
        <dbReference type="Proteomes" id="UP000077384"/>
    </source>
</evidence>
<proteinExistence type="predicted"/>
<organism evidence="1 3">
    <name type="scientific">Clostridium coskatii</name>
    <dbReference type="NCBI Taxonomy" id="1705578"/>
    <lineage>
        <taxon>Bacteria</taxon>
        <taxon>Bacillati</taxon>
        <taxon>Bacillota</taxon>
        <taxon>Clostridia</taxon>
        <taxon>Eubacteriales</taxon>
        <taxon>Clostridiaceae</taxon>
        <taxon>Clostridium</taxon>
    </lineage>
</organism>
<dbReference type="EMBL" id="LROR01000032">
    <property type="protein sequence ID" value="OBR96670.1"/>
    <property type="molecule type" value="Genomic_DNA"/>
</dbReference>
<dbReference type="AlphaFoldDB" id="A0A166TUC3"/>
<name>A0A166TUC3_9CLOT</name>
<evidence type="ECO:0000313" key="2">
    <source>
        <dbReference type="EMBL" id="OBR96670.1"/>
    </source>
</evidence>
<dbReference type="EMBL" id="LITQ01000008">
    <property type="protein sequence ID" value="OAA94108.1"/>
    <property type="molecule type" value="Genomic_DNA"/>
</dbReference>
<reference evidence="2 4" key="2">
    <citation type="journal article" date="2016" name="Front. Microbiol.">
        <title>Industrial Acetogenic Biocatalysts: A Comparative Metabolic and Genomic Analysis.</title>
        <authorList>
            <person name="Bengelsdorf F."/>
            <person name="Poehlein A."/>
            <person name="Sonja S."/>
            <person name="Erz C."/>
            <person name="Hummel T."/>
            <person name="Hoffmeister S."/>
            <person name="Daniel R."/>
            <person name="Durre P."/>
        </authorList>
    </citation>
    <scope>NUCLEOTIDE SEQUENCE [LARGE SCALE GENOMIC DNA]</scope>
    <source>
        <strain evidence="2 4">PTA-10522</strain>
    </source>
</reference>
<comment type="caution">
    <text evidence="1">The sequence shown here is derived from an EMBL/GenBank/DDBJ whole genome shotgun (WGS) entry which is preliminary data.</text>
</comment>
<keyword evidence="4" id="KW-1185">Reference proteome</keyword>
<dbReference type="Proteomes" id="UP000093694">
    <property type="component" value="Unassembled WGS sequence"/>
</dbReference>
<dbReference type="PATRIC" id="fig|1705578.3.peg.3673"/>
<evidence type="ECO:0000313" key="1">
    <source>
        <dbReference type="EMBL" id="OAA94108.1"/>
    </source>
</evidence>
<dbReference type="RefSeq" id="WP_156496364.1">
    <property type="nucleotide sequence ID" value="NZ_LITQ01000008.1"/>
</dbReference>
<accession>A0A166TUC3</accession>
<protein>
    <submittedName>
        <fullName evidence="1">Uncharacterized protein</fullName>
    </submittedName>
</protein>
<reference evidence="1 3" key="1">
    <citation type="journal article" date="2015" name="Biotechnol. Bioeng.">
        <title>Genome sequence and phenotypic characterization of Caulobacter segnis.</title>
        <authorList>
            <person name="Patel S."/>
            <person name="Fletcher B."/>
            <person name="Scott D.C."/>
            <person name="Ely B."/>
        </authorList>
    </citation>
    <scope>NUCLEOTIDE SEQUENCE [LARGE SCALE GENOMIC DNA]</scope>
    <source>
        <strain evidence="1 3">PS02</strain>
    </source>
</reference>
<sequence length="53" mass="6250">MKKERERLKIVVLNPEEIPAAKRRFTKLVCDLNRDKILKCIEDLKNGELKDAK</sequence>
<gene>
    <name evidence="2" type="ORF">CLCOS_08320</name>
    <name evidence="1" type="ORF">WX73_03678</name>
</gene>
<dbReference type="Proteomes" id="UP000077384">
    <property type="component" value="Unassembled WGS sequence"/>
</dbReference>